<comment type="caution">
    <text evidence="5">The sequence shown here is derived from an EMBL/GenBank/DDBJ whole genome shotgun (WGS) entry which is preliminary data.</text>
</comment>
<dbReference type="AlphaFoldDB" id="A0A8J6M0J8"/>
<sequence>MRASHTALTAITITTLVGCSQPQSASSTSSKSADVSAQVFKQPAYCSASDTSQTIGAETKVSKIADGFVFVEGAVWSDKSHSFYFSEMNFDGPQQNGPEAKIHQLVLPDQMSVFIEHSGSNGLAIDNHSLLAATHDNQSLSRYDLNDKTRTIILTDINGKHFNSPNDLTVSSQGDIYFTDPNWQLGERENQTGVTGVYWRKPDGSVELIDGTRENPNGISLSPDEKTLYVGDKNGEILQYQRHADGSIGDKSAFTFVQEPDGMAVDCAGNLYITSHTPGILHVVNPQGHELAQINVATKLTNAAFGGEDHKTLLLTAGGAIYRLQSPIPGYPY</sequence>
<organism evidence="5 6">
    <name type="scientific">Neptunicella marina</name>
    <dbReference type="NCBI Taxonomy" id="2125989"/>
    <lineage>
        <taxon>Bacteria</taxon>
        <taxon>Pseudomonadati</taxon>
        <taxon>Pseudomonadota</taxon>
        <taxon>Gammaproteobacteria</taxon>
        <taxon>Alteromonadales</taxon>
        <taxon>Alteromonadaceae</taxon>
        <taxon>Neptunicella</taxon>
    </lineage>
</organism>
<evidence type="ECO:0000256" key="3">
    <source>
        <dbReference type="PIRSR" id="PIRSR605511-2"/>
    </source>
</evidence>
<feature type="binding site" evidence="3">
    <location>
        <position position="217"/>
    </location>
    <ligand>
        <name>a divalent metal cation</name>
        <dbReference type="ChEBI" id="CHEBI:60240"/>
    </ligand>
</feature>
<feature type="active site" description="Proton donor/acceptor" evidence="2">
    <location>
        <position position="261"/>
    </location>
</feature>
<dbReference type="GO" id="GO:0046872">
    <property type="term" value="F:metal ion binding"/>
    <property type="evidence" value="ECO:0007669"/>
    <property type="project" value="UniProtKB-KW"/>
</dbReference>
<keyword evidence="1" id="KW-0378">Hydrolase</keyword>
<feature type="binding site" evidence="3">
    <location>
        <position position="72"/>
    </location>
    <ligand>
        <name>a divalent metal cation</name>
        <dbReference type="ChEBI" id="CHEBI:60240"/>
    </ligand>
</feature>
<dbReference type="InterPro" id="IPR013658">
    <property type="entry name" value="SGL"/>
</dbReference>
<dbReference type="PRINTS" id="PR01790">
    <property type="entry name" value="SMP30FAMILY"/>
</dbReference>
<protein>
    <submittedName>
        <fullName evidence="5">SMP-30/gluconolactonase/LRE family protein</fullName>
    </submittedName>
</protein>
<dbReference type="InterPro" id="IPR011042">
    <property type="entry name" value="6-blade_b-propeller_TolB-like"/>
</dbReference>
<name>A0A8J6M0J8_9ALTE</name>
<dbReference type="PANTHER" id="PTHR47572">
    <property type="entry name" value="LIPOPROTEIN-RELATED"/>
    <property type="match status" value="1"/>
</dbReference>
<evidence type="ECO:0000313" key="5">
    <source>
        <dbReference type="EMBL" id="MBC3767214.1"/>
    </source>
</evidence>
<dbReference type="PROSITE" id="PS51257">
    <property type="entry name" value="PROKAR_LIPOPROTEIN"/>
    <property type="match status" value="1"/>
</dbReference>
<dbReference type="RefSeq" id="WP_186507728.1">
    <property type="nucleotide sequence ID" value="NZ_JACNEP010000014.1"/>
</dbReference>
<reference evidence="5" key="1">
    <citation type="journal article" date="2018" name="Int. J. Syst. Evol. Microbiol.">
        <title>Neptunicella marina gen. nov., sp. nov., isolated from surface seawater.</title>
        <authorList>
            <person name="Liu X."/>
            <person name="Lai Q."/>
            <person name="Du Y."/>
            <person name="Zhang X."/>
            <person name="Liu Z."/>
            <person name="Sun F."/>
            <person name="Shao Z."/>
        </authorList>
    </citation>
    <scope>NUCLEOTIDE SEQUENCE</scope>
    <source>
        <strain evidence="5">S27-2</strain>
    </source>
</reference>
<evidence type="ECO:0000256" key="2">
    <source>
        <dbReference type="PIRSR" id="PIRSR605511-1"/>
    </source>
</evidence>
<keyword evidence="3" id="KW-0862">Zinc</keyword>
<dbReference type="EMBL" id="JACNEP010000014">
    <property type="protein sequence ID" value="MBC3767214.1"/>
    <property type="molecule type" value="Genomic_DNA"/>
</dbReference>
<dbReference type="Gene3D" id="2.120.10.30">
    <property type="entry name" value="TolB, C-terminal domain"/>
    <property type="match status" value="1"/>
</dbReference>
<proteinExistence type="predicted"/>
<comment type="cofactor">
    <cofactor evidence="3">
        <name>Zn(2+)</name>
        <dbReference type="ChEBI" id="CHEBI:29105"/>
    </cofactor>
    <text evidence="3">Binds 1 divalent metal cation per subunit.</text>
</comment>
<keyword evidence="3" id="KW-0479">Metal-binding</keyword>
<dbReference type="InterPro" id="IPR051262">
    <property type="entry name" value="SMP-30/CGR1_Lactonase"/>
</dbReference>
<dbReference type="SUPFAM" id="SSF63829">
    <property type="entry name" value="Calcium-dependent phosphotriesterase"/>
    <property type="match status" value="1"/>
</dbReference>
<dbReference type="Proteomes" id="UP000601768">
    <property type="component" value="Unassembled WGS sequence"/>
</dbReference>
<gene>
    <name evidence="5" type="ORF">H8B19_15140</name>
</gene>
<evidence type="ECO:0000256" key="1">
    <source>
        <dbReference type="ARBA" id="ARBA00022801"/>
    </source>
</evidence>
<reference evidence="5" key="2">
    <citation type="submission" date="2020-08" db="EMBL/GenBank/DDBJ databases">
        <authorList>
            <person name="Lai Q."/>
        </authorList>
    </citation>
    <scope>NUCLEOTIDE SEQUENCE</scope>
    <source>
        <strain evidence="5">S27-2</strain>
    </source>
</reference>
<feature type="domain" description="SMP-30/Gluconolactonase/LRE-like region" evidence="4">
    <location>
        <begin position="72"/>
        <end position="317"/>
    </location>
</feature>
<keyword evidence="6" id="KW-1185">Reference proteome</keyword>
<dbReference type="Pfam" id="PF08450">
    <property type="entry name" value="SGL"/>
    <property type="match status" value="1"/>
</dbReference>
<dbReference type="GO" id="GO:0016787">
    <property type="term" value="F:hydrolase activity"/>
    <property type="evidence" value="ECO:0007669"/>
    <property type="project" value="UniProtKB-KW"/>
</dbReference>
<dbReference type="InterPro" id="IPR005511">
    <property type="entry name" value="SMP-30"/>
</dbReference>
<evidence type="ECO:0000259" key="4">
    <source>
        <dbReference type="Pfam" id="PF08450"/>
    </source>
</evidence>
<accession>A0A8J6M0J8</accession>
<feature type="binding site" evidence="3">
    <location>
        <position position="261"/>
    </location>
    <ligand>
        <name>a divalent metal cation</name>
        <dbReference type="ChEBI" id="CHEBI:60240"/>
    </ligand>
</feature>
<dbReference type="PANTHER" id="PTHR47572:SF4">
    <property type="entry name" value="LACTONASE DRP35"/>
    <property type="match status" value="1"/>
</dbReference>
<evidence type="ECO:0000313" key="6">
    <source>
        <dbReference type="Proteomes" id="UP000601768"/>
    </source>
</evidence>
<feature type="binding site" evidence="3">
    <location>
        <position position="166"/>
    </location>
    <ligand>
        <name>substrate</name>
    </ligand>
</feature>